<evidence type="ECO:0000256" key="1">
    <source>
        <dbReference type="ARBA" id="ARBA00004834"/>
    </source>
</evidence>
<feature type="chain" id="PRO_5045433532" description="Arabinan endo-1,5-alpha-L-arabinosidase" evidence="7">
    <location>
        <begin position="27"/>
        <end position="497"/>
    </location>
</feature>
<dbReference type="Pfam" id="PF04616">
    <property type="entry name" value="Glyco_hydro_43"/>
    <property type="match status" value="1"/>
</dbReference>
<protein>
    <recommendedName>
        <fullName evidence="10">Arabinan endo-1,5-alpha-L-arabinosidase</fullName>
    </recommendedName>
</protein>
<keyword evidence="3 5" id="KW-0378">Hydrolase</keyword>
<dbReference type="Gene3D" id="2.115.10.20">
    <property type="entry name" value="Glycosyl hydrolase domain, family 43"/>
    <property type="match status" value="1"/>
</dbReference>
<dbReference type="InterPro" id="IPR006710">
    <property type="entry name" value="Glyco_hydro_43"/>
</dbReference>
<evidence type="ECO:0000256" key="7">
    <source>
        <dbReference type="SAM" id="SignalP"/>
    </source>
</evidence>
<dbReference type="InterPro" id="IPR023296">
    <property type="entry name" value="Glyco_hydro_beta-prop_sf"/>
</dbReference>
<dbReference type="PANTHER" id="PTHR43301">
    <property type="entry name" value="ARABINAN ENDO-1,5-ALPHA-L-ARABINOSIDASE"/>
    <property type="match status" value="1"/>
</dbReference>
<dbReference type="Proteomes" id="UP000658754">
    <property type="component" value="Unassembled WGS sequence"/>
</dbReference>
<proteinExistence type="inferred from homology"/>
<reference evidence="9" key="1">
    <citation type="journal article" date="2019" name="Int. J. Syst. Evol. Microbiol.">
        <title>The Global Catalogue of Microorganisms (GCM) 10K type strain sequencing project: providing services to taxonomists for standard genome sequencing and annotation.</title>
        <authorList>
            <consortium name="The Broad Institute Genomics Platform"/>
            <consortium name="The Broad Institute Genome Sequencing Center for Infectious Disease"/>
            <person name="Wu L."/>
            <person name="Ma J."/>
        </authorList>
    </citation>
    <scope>NUCLEOTIDE SEQUENCE [LARGE SCALE GENOMIC DNA]</scope>
    <source>
        <strain evidence="9">CGMCC 1.3601</strain>
    </source>
</reference>
<accession>A0ABQ2CCL1</accession>
<name>A0ABQ2CCL1_9MICC</name>
<dbReference type="EMBL" id="BMKV01000002">
    <property type="protein sequence ID" value="GGI76317.1"/>
    <property type="molecule type" value="Genomic_DNA"/>
</dbReference>
<comment type="pathway">
    <text evidence="1">Glycan metabolism; L-arabinan degradation.</text>
</comment>
<dbReference type="SUPFAM" id="SSF75005">
    <property type="entry name" value="Arabinanase/levansucrase/invertase"/>
    <property type="match status" value="1"/>
</dbReference>
<evidence type="ECO:0008006" key="10">
    <source>
        <dbReference type="Google" id="ProtNLM"/>
    </source>
</evidence>
<evidence type="ECO:0000256" key="6">
    <source>
        <dbReference type="SAM" id="MobiDB-lite"/>
    </source>
</evidence>
<organism evidence="8 9">
    <name type="scientific">Pseudarthrobacter scleromae</name>
    <dbReference type="NCBI Taxonomy" id="158897"/>
    <lineage>
        <taxon>Bacteria</taxon>
        <taxon>Bacillati</taxon>
        <taxon>Actinomycetota</taxon>
        <taxon>Actinomycetes</taxon>
        <taxon>Micrococcales</taxon>
        <taxon>Micrococcaceae</taxon>
        <taxon>Pseudarthrobacter</taxon>
    </lineage>
</organism>
<feature type="region of interest" description="Disordered" evidence="6">
    <location>
        <begin position="420"/>
        <end position="440"/>
    </location>
</feature>
<feature type="signal peptide" evidence="7">
    <location>
        <begin position="1"/>
        <end position="26"/>
    </location>
</feature>
<gene>
    <name evidence="8" type="ORF">GCM10007175_11770</name>
</gene>
<evidence type="ECO:0000313" key="8">
    <source>
        <dbReference type="EMBL" id="GGI76317.1"/>
    </source>
</evidence>
<comment type="caution">
    <text evidence="8">The sequence shown here is derived from an EMBL/GenBank/DDBJ whole genome shotgun (WGS) entry which is preliminary data.</text>
</comment>
<dbReference type="CDD" id="cd08998">
    <property type="entry name" value="GH43_Arb43a-like"/>
    <property type="match status" value="1"/>
</dbReference>
<keyword evidence="7" id="KW-0732">Signal</keyword>
<evidence type="ECO:0000256" key="2">
    <source>
        <dbReference type="ARBA" id="ARBA00009865"/>
    </source>
</evidence>
<sequence length="497" mass="52345">MMKSRPWALRAAGLAAALGLTLTAAALPTAASPHIAASAPALKVPGTVSAPAAKNDPSLADLPGGKTVVGQTSPIHDPALIIDDDGTWYVYSTGLVNRENGGTIQAWSSHDQGTTWEYSGTVWDRIPAWIDEHFADGELPGNLWAPEITEHNGTYYLYYSASRFGGNTSLTALATNTTLDPTHPDYEWVDRGLVVSSPATGLDPDNPGKTFNAIDAGIIEDADGTPYMAIGSFWYGIFLVPIEWPSGKPVAGWQSQTVNIADRFMPGNPIEAPYITRHGGYYYLFVSFDSCCRGADSTYKVAVGRSTSVKGPYLDKDGRDMFGGGGSVVLDSHGAVTGPGGQSVFGDYLAFHYYDGSNQDIPYVPTLGLQKIDWVDGWPAFDQTVELPQVSKQPKARAAGSTASVAATATGTPGPVAVWETSSDGGANWQKAGRQPVTKRTDEGTYTSTLELPAAAPGQPAVLVRAVFQNAHGKAVTDAVVLPAANHGSTGKGQPNP</sequence>
<keyword evidence="9" id="KW-1185">Reference proteome</keyword>
<dbReference type="PANTHER" id="PTHR43301:SF3">
    <property type="entry name" value="ARABINAN ENDO-1,5-ALPHA-L-ARABINOSIDASE A-RELATED"/>
    <property type="match status" value="1"/>
</dbReference>
<keyword evidence="4 5" id="KW-0326">Glycosidase</keyword>
<evidence type="ECO:0000256" key="5">
    <source>
        <dbReference type="RuleBase" id="RU361187"/>
    </source>
</evidence>
<dbReference type="InterPro" id="IPR050727">
    <property type="entry name" value="GH43_arabinanases"/>
</dbReference>
<evidence type="ECO:0000256" key="3">
    <source>
        <dbReference type="ARBA" id="ARBA00022801"/>
    </source>
</evidence>
<dbReference type="RefSeq" id="WP_229675253.1">
    <property type="nucleotide sequence ID" value="NZ_BMKV01000002.1"/>
</dbReference>
<comment type="similarity">
    <text evidence="2 5">Belongs to the glycosyl hydrolase 43 family.</text>
</comment>
<evidence type="ECO:0000256" key="4">
    <source>
        <dbReference type="ARBA" id="ARBA00023295"/>
    </source>
</evidence>
<evidence type="ECO:0000313" key="9">
    <source>
        <dbReference type="Proteomes" id="UP000658754"/>
    </source>
</evidence>